<organism evidence="2 3">
    <name type="scientific">Phyllosticta citricarpa</name>
    <dbReference type="NCBI Taxonomy" id="55181"/>
    <lineage>
        <taxon>Eukaryota</taxon>
        <taxon>Fungi</taxon>
        <taxon>Dikarya</taxon>
        <taxon>Ascomycota</taxon>
        <taxon>Pezizomycotina</taxon>
        <taxon>Dothideomycetes</taxon>
        <taxon>Dothideomycetes incertae sedis</taxon>
        <taxon>Botryosphaeriales</taxon>
        <taxon>Phyllostictaceae</taxon>
        <taxon>Phyllosticta</taxon>
    </lineage>
</organism>
<name>A0ABR1M3H9_9PEZI</name>
<comment type="caution">
    <text evidence="2">The sequence shown here is derived from an EMBL/GenBank/DDBJ whole genome shotgun (WGS) entry which is preliminary data.</text>
</comment>
<sequence length="219" mass="24744">MDKVQRSTISIKVITLIWKTGPDTLMMMILAKVHPGHSRHGRRMTPVKDPLGHSQHGHKTTLVKVLLGHNHHGHKTTLVKVLPGHNRHGHKTTLVKVLLGHNHDRRKTSLWNKLLTVGKVNTLTKMKMVKVHPGHSRDGSMDVNPRTQTRTERSYGKAKNQKNSTHSHGHCRIQSHHEVTKIVKIQILKGSNERGPHEHKASLPHPAESTEQIVQEVVH</sequence>
<evidence type="ECO:0000313" key="2">
    <source>
        <dbReference type="EMBL" id="KAK7541554.1"/>
    </source>
</evidence>
<accession>A0ABR1M3H9</accession>
<evidence type="ECO:0000256" key="1">
    <source>
        <dbReference type="SAM" id="MobiDB-lite"/>
    </source>
</evidence>
<gene>
    <name evidence="2" type="ORF">IWX46DRAFT_642216</name>
</gene>
<dbReference type="EMBL" id="JBBPDW010000024">
    <property type="protein sequence ID" value="KAK7541554.1"/>
    <property type="molecule type" value="Genomic_DNA"/>
</dbReference>
<protein>
    <submittedName>
        <fullName evidence="2">Uncharacterized protein</fullName>
    </submittedName>
</protein>
<dbReference type="Proteomes" id="UP001365128">
    <property type="component" value="Unassembled WGS sequence"/>
</dbReference>
<feature type="region of interest" description="Disordered" evidence="1">
    <location>
        <begin position="191"/>
        <end position="219"/>
    </location>
</feature>
<reference evidence="2 3" key="1">
    <citation type="submission" date="2024-04" db="EMBL/GenBank/DDBJ databases">
        <title>Phyllosticta paracitricarpa is synonymous to the EU quarantine fungus P. citricarpa based on phylogenomic analyses.</title>
        <authorList>
            <consortium name="Lawrence Berkeley National Laboratory"/>
            <person name="Van Ingen-Buijs V.A."/>
            <person name="Van Westerhoven A.C."/>
            <person name="Haridas S."/>
            <person name="Skiadas P."/>
            <person name="Martin F."/>
            <person name="Groenewald J.Z."/>
            <person name="Crous P.W."/>
            <person name="Seidl M.F."/>
        </authorList>
    </citation>
    <scope>NUCLEOTIDE SEQUENCE [LARGE SCALE GENOMIC DNA]</scope>
    <source>
        <strain evidence="2 3">CBS 122670</strain>
    </source>
</reference>
<feature type="compositionally biased region" description="Basic and acidic residues" evidence="1">
    <location>
        <begin position="191"/>
        <end position="201"/>
    </location>
</feature>
<feature type="compositionally biased region" description="Basic residues" evidence="1">
    <location>
        <begin position="165"/>
        <end position="174"/>
    </location>
</feature>
<evidence type="ECO:0000313" key="3">
    <source>
        <dbReference type="Proteomes" id="UP001365128"/>
    </source>
</evidence>
<keyword evidence="3" id="KW-1185">Reference proteome</keyword>
<feature type="region of interest" description="Disordered" evidence="1">
    <location>
        <begin position="132"/>
        <end position="178"/>
    </location>
</feature>
<proteinExistence type="predicted"/>